<proteinExistence type="predicted"/>
<keyword evidence="1" id="KW-1133">Transmembrane helix</keyword>
<sequence length="135" mass="15661">MQSAMSDHLFSSFLWLWIVQTWEEQGGEVGFEGSSGNGHEAFLEGNNDLFGVILALEAAVVAFVVSWVRTVWMTWYFKWQRSDNQFELVIKWQQSDNPFERSIAAPSIWNRQFETSMDRWFPTVESNVPILTTMA</sequence>
<evidence type="ECO:0000313" key="3">
    <source>
        <dbReference type="EMBL" id="KAK5805033.1"/>
    </source>
</evidence>
<dbReference type="EMBL" id="JARKNE010000009">
    <property type="protein sequence ID" value="KAK5805033.1"/>
    <property type="molecule type" value="Genomic_DNA"/>
</dbReference>
<accession>A0ABR0NUM0</accession>
<gene>
    <name evidence="3" type="ORF">PVK06_032685</name>
</gene>
<keyword evidence="1" id="KW-0472">Membrane</keyword>
<feature type="chain" id="PRO_5045789925" evidence="2">
    <location>
        <begin position="24"/>
        <end position="135"/>
    </location>
</feature>
<evidence type="ECO:0000256" key="1">
    <source>
        <dbReference type="SAM" id="Phobius"/>
    </source>
</evidence>
<protein>
    <submittedName>
        <fullName evidence="3">Uncharacterized protein</fullName>
    </submittedName>
</protein>
<name>A0ABR0NUM0_GOSAR</name>
<keyword evidence="2" id="KW-0732">Signal</keyword>
<feature type="signal peptide" evidence="2">
    <location>
        <begin position="1"/>
        <end position="23"/>
    </location>
</feature>
<keyword evidence="1" id="KW-0812">Transmembrane</keyword>
<reference evidence="3 4" key="1">
    <citation type="submission" date="2023-03" db="EMBL/GenBank/DDBJ databases">
        <title>WGS of Gossypium arboreum.</title>
        <authorList>
            <person name="Yu D."/>
        </authorList>
    </citation>
    <scope>NUCLEOTIDE SEQUENCE [LARGE SCALE GENOMIC DNA]</scope>
    <source>
        <tissue evidence="3">Leaf</tissue>
    </source>
</reference>
<evidence type="ECO:0000313" key="4">
    <source>
        <dbReference type="Proteomes" id="UP001358586"/>
    </source>
</evidence>
<dbReference type="Proteomes" id="UP001358586">
    <property type="component" value="Chromosome 9"/>
</dbReference>
<organism evidence="3 4">
    <name type="scientific">Gossypium arboreum</name>
    <name type="common">Tree cotton</name>
    <name type="synonym">Gossypium nanking</name>
    <dbReference type="NCBI Taxonomy" id="29729"/>
    <lineage>
        <taxon>Eukaryota</taxon>
        <taxon>Viridiplantae</taxon>
        <taxon>Streptophyta</taxon>
        <taxon>Embryophyta</taxon>
        <taxon>Tracheophyta</taxon>
        <taxon>Spermatophyta</taxon>
        <taxon>Magnoliopsida</taxon>
        <taxon>eudicotyledons</taxon>
        <taxon>Gunneridae</taxon>
        <taxon>Pentapetalae</taxon>
        <taxon>rosids</taxon>
        <taxon>malvids</taxon>
        <taxon>Malvales</taxon>
        <taxon>Malvaceae</taxon>
        <taxon>Malvoideae</taxon>
        <taxon>Gossypium</taxon>
    </lineage>
</organism>
<feature type="transmembrane region" description="Helical" evidence="1">
    <location>
        <begin position="50"/>
        <end position="72"/>
    </location>
</feature>
<keyword evidence="4" id="KW-1185">Reference proteome</keyword>
<comment type="caution">
    <text evidence="3">The sequence shown here is derived from an EMBL/GenBank/DDBJ whole genome shotgun (WGS) entry which is preliminary data.</text>
</comment>
<evidence type="ECO:0000256" key="2">
    <source>
        <dbReference type="SAM" id="SignalP"/>
    </source>
</evidence>